<evidence type="ECO:0000313" key="3">
    <source>
        <dbReference type="Proteomes" id="UP001595823"/>
    </source>
</evidence>
<organism evidence="2 3">
    <name type="scientific">Salininema proteolyticum</name>
    <dbReference type="NCBI Taxonomy" id="1607685"/>
    <lineage>
        <taxon>Bacteria</taxon>
        <taxon>Bacillati</taxon>
        <taxon>Actinomycetota</taxon>
        <taxon>Actinomycetes</taxon>
        <taxon>Glycomycetales</taxon>
        <taxon>Glycomycetaceae</taxon>
        <taxon>Salininema</taxon>
    </lineage>
</organism>
<dbReference type="EMBL" id="JBHSDK010000013">
    <property type="protein sequence ID" value="MFC4335271.1"/>
    <property type="molecule type" value="Genomic_DNA"/>
</dbReference>
<proteinExistence type="predicted"/>
<feature type="region of interest" description="Disordered" evidence="1">
    <location>
        <begin position="279"/>
        <end position="299"/>
    </location>
</feature>
<dbReference type="Proteomes" id="UP001595823">
    <property type="component" value="Unassembled WGS sequence"/>
</dbReference>
<evidence type="ECO:0000256" key="1">
    <source>
        <dbReference type="SAM" id="MobiDB-lite"/>
    </source>
</evidence>
<dbReference type="PROSITE" id="PS51257">
    <property type="entry name" value="PROKAR_LIPOPROTEIN"/>
    <property type="match status" value="1"/>
</dbReference>
<gene>
    <name evidence="2" type="ORF">ACFPET_08685</name>
</gene>
<evidence type="ECO:0000313" key="2">
    <source>
        <dbReference type="EMBL" id="MFC4335271.1"/>
    </source>
</evidence>
<name>A0ABV8TXN0_9ACTN</name>
<dbReference type="RefSeq" id="WP_380619841.1">
    <property type="nucleotide sequence ID" value="NZ_JBHSDK010000013.1"/>
</dbReference>
<dbReference type="SUPFAM" id="SSF56601">
    <property type="entry name" value="beta-lactamase/transpeptidase-like"/>
    <property type="match status" value="1"/>
</dbReference>
<evidence type="ECO:0008006" key="4">
    <source>
        <dbReference type="Google" id="ProtNLM"/>
    </source>
</evidence>
<protein>
    <recommendedName>
        <fullName evidence="4">Beta-lactamase class A</fullName>
    </recommendedName>
</protein>
<reference evidence="3" key="1">
    <citation type="journal article" date="2019" name="Int. J. Syst. Evol. Microbiol.">
        <title>The Global Catalogue of Microorganisms (GCM) 10K type strain sequencing project: providing services to taxonomists for standard genome sequencing and annotation.</title>
        <authorList>
            <consortium name="The Broad Institute Genomics Platform"/>
            <consortium name="The Broad Institute Genome Sequencing Center for Infectious Disease"/>
            <person name="Wu L."/>
            <person name="Ma J."/>
        </authorList>
    </citation>
    <scope>NUCLEOTIDE SEQUENCE [LARGE SCALE GENOMIC DNA]</scope>
    <source>
        <strain evidence="3">IBRC-M 10908</strain>
    </source>
</reference>
<accession>A0ABV8TXN0</accession>
<sequence length="299" mass="31627">MKRSDTDTRPSLARGLALGMITVFALASAACSPGGSAAEEGPPFEFPLEEAGQDTSVQDDALGEALSAIPGQFAATVYDRDSDRVLAAHDAERPEETQSVVKILIALDALERGEDPDTVNEMLSRSDDDLASELWARGGGPAIVEAQARRMGLSETAAPDDPGRWGDTLMSAMDIVTAYEYVETAVPPEHAEVVLAALEDITDVAADGFDQRFGLAALDEGAKVKQGWACCLPDRALNTTGIVGPDERFTVVVLGSWPEKVPYEEARVHLDAATSAALAPLEEAERTDADPDEVSSMAP</sequence>
<dbReference type="Gene3D" id="3.40.710.10">
    <property type="entry name" value="DD-peptidase/beta-lactamase superfamily"/>
    <property type="match status" value="1"/>
</dbReference>
<comment type="caution">
    <text evidence="2">The sequence shown here is derived from an EMBL/GenBank/DDBJ whole genome shotgun (WGS) entry which is preliminary data.</text>
</comment>
<keyword evidence="3" id="KW-1185">Reference proteome</keyword>
<dbReference type="InterPro" id="IPR012338">
    <property type="entry name" value="Beta-lactam/transpept-like"/>
</dbReference>